<dbReference type="OrthoDB" id="1490051at2"/>
<proteinExistence type="predicted"/>
<reference evidence="3 4" key="1">
    <citation type="journal article" date="2007" name="Appl. Environ. Microbiol.">
        <title>Genome sequence of the cellulolytic gliding bacterium Cytophaga hutchinsonii.</title>
        <authorList>
            <person name="Xie G."/>
            <person name="Bruce D.C."/>
            <person name="Challacombe J.F."/>
            <person name="Chertkov O."/>
            <person name="Detter J.C."/>
            <person name="Gilna P."/>
            <person name="Han C.S."/>
            <person name="Lucas S."/>
            <person name="Misra M."/>
            <person name="Myers G.L."/>
            <person name="Richardson P."/>
            <person name="Tapia R."/>
            <person name="Thayer N."/>
            <person name="Thompson L.S."/>
            <person name="Brettin T.S."/>
            <person name="Henrissat B."/>
            <person name="Wilson D.B."/>
            <person name="McBride M.J."/>
        </authorList>
    </citation>
    <scope>NUCLEOTIDE SEQUENCE [LARGE SCALE GENOMIC DNA]</scope>
    <source>
        <strain evidence="4">ATCC 33406 / DSM 1761 / CIP 103989 / NBRC 15051 / NCIMB 9469 / D465</strain>
    </source>
</reference>
<dbReference type="NCBIfam" id="TIGR04183">
    <property type="entry name" value="Por_Secre_tail"/>
    <property type="match status" value="1"/>
</dbReference>
<dbReference type="Gene3D" id="2.60.120.260">
    <property type="entry name" value="Galactose-binding domain-like"/>
    <property type="match status" value="1"/>
</dbReference>
<dbReference type="EMBL" id="CP000383">
    <property type="protein sequence ID" value="ABG59693.1"/>
    <property type="molecule type" value="Genomic_DNA"/>
</dbReference>
<feature type="chain" id="PRO_5027014582" description="Secretion system C-terminal sorting domain-containing protein" evidence="1">
    <location>
        <begin position="32"/>
        <end position="846"/>
    </location>
</feature>
<evidence type="ECO:0000313" key="3">
    <source>
        <dbReference type="EMBL" id="ABG59693.1"/>
    </source>
</evidence>
<dbReference type="InterPro" id="IPR026444">
    <property type="entry name" value="Secre_tail"/>
</dbReference>
<dbReference type="AlphaFoldDB" id="A0A6N4STQ7"/>
<gene>
    <name evidence="3" type="ordered locus">CHU_2437</name>
</gene>
<keyword evidence="1" id="KW-0732">Signal</keyword>
<evidence type="ECO:0000313" key="4">
    <source>
        <dbReference type="Proteomes" id="UP000001822"/>
    </source>
</evidence>
<dbReference type="Proteomes" id="UP000001822">
    <property type="component" value="Chromosome"/>
</dbReference>
<evidence type="ECO:0000259" key="2">
    <source>
        <dbReference type="Pfam" id="PF18962"/>
    </source>
</evidence>
<accession>A0A6N4STQ7</accession>
<keyword evidence="4" id="KW-1185">Reference proteome</keyword>
<organism evidence="3 4">
    <name type="scientific">Cytophaga hutchinsonii (strain ATCC 33406 / DSM 1761 / CIP 103989 / NBRC 15051 / NCIMB 9469 / D465)</name>
    <dbReference type="NCBI Taxonomy" id="269798"/>
    <lineage>
        <taxon>Bacteria</taxon>
        <taxon>Pseudomonadati</taxon>
        <taxon>Bacteroidota</taxon>
        <taxon>Cytophagia</taxon>
        <taxon>Cytophagales</taxon>
        <taxon>Cytophagaceae</taxon>
        <taxon>Cytophaga</taxon>
    </lineage>
</organism>
<protein>
    <recommendedName>
        <fullName evidence="2">Secretion system C-terminal sorting domain-containing protein</fullName>
    </recommendedName>
</protein>
<dbReference type="Pfam" id="PF18962">
    <property type="entry name" value="Por_Secre_tail"/>
    <property type="match status" value="1"/>
</dbReference>
<dbReference type="KEGG" id="chu:CHU_2437"/>
<feature type="domain" description="Secretion system C-terminal sorting" evidence="2">
    <location>
        <begin position="771"/>
        <end position="844"/>
    </location>
</feature>
<name>A0A6N4STQ7_CYTH3</name>
<feature type="signal peptide" evidence="1">
    <location>
        <begin position="1"/>
        <end position="31"/>
    </location>
</feature>
<sequence length="846" mass="89079">MNKSMKTKNMIKNLLSVLFFGWFLTSSVSLVAQTCATDLNLGENLVVNGDFSNGYTGWSFDAGPGGYKVLTSGQSLPGDILVGTNPQLQFNTGPGGFNSYGDHTTGSGNFLMVDGQCSGGATTIRVWYQTVNVVANTNYYFSVWISSLKDMTTDPGNLRFNIGGNSLGANILAPAKGGATASNGTQAGGGWIRYEIVWNSGSTSGPVPISIQNNNLNLCGSQVDFGIDDIAFTPGCSFGAPGPQPNLGPDLTLCGRGGAPITLDANVPQKTTTNVYWNDGLSGSGLTAPYTRVISTPGTYSVCVTDNGSCVKSDVIVITNTISVNIGGPYTFCSSTSQVLDAGYAGIGATYKWYRNGVLAPFPNDNKTYTATSAGTYRVDVSSPGCVTASSTTTITSSSTVTPIDGYYCATAPNPATNVVLAATNANSSTLKWFTTPTGGTEITSGVTTPNATTSQYTIPSIPAGTTATQTYYVQDEVATTGTAAAQTYTTTGINYGNGWTQSFNIVGDVTVNSLQIPFITNYQPGSGWPAFTVTLEVVSASGASLSPARVFTSQPSLETVPADNGIHLYTFPFTGFTISSAWGSSLRLKINGNTHGNGQPQVNTSGFTYPIASNPSSAITITGANTSNNASPTTDPDGYAFFYNWKISAKYPCARVPVRAISNCPQPVTWTTFYLTPLDNACKLTWGTADEKDNKYFAVERSADGINFEIIGNVEGGGNRDIASNYYFIDNAPLAGTSYYRITQHDFDGKFSSTAMRAYSSDGLMQVTTYPNPFLQSTTLLVTGAGGDNAGTYSYSIYAVNGQLIEYGTGSFNERKTIAEGLSKGMYMLTVSSSTDVITTKIVKQ</sequence>
<evidence type="ECO:0000256" key="1">
    <source>
        <dbReference type="SAM" id="SignalP"/>
    </source>
</evidence>